<accession>A0A0G1I2E7</accession>
<dbReference type="Proteomes" id="UP000034752">
    <property type="component" value="Unassembled WGS sequence"/>
</dbReference>
<keyword evidence="1" id="KW-0812">Transmembrane</keyword>
<feature type="transmembrane region" description="Helical" evidence="1">
    <location>
        <begin position="7"/>
        <end position="26"/>
    </location>
</feature>
<evidence type="ECO:0000313" key="2">
    <source>
        <dbReference type="EMBL" id="KKT52998.1"/>
    </source>
</evidence>
<reference evidence="2 3" key="1">
    <citation type="journal article" date="2015" name="Nature">
        <title>rRNA introns, odd ribosomes, and small enigmatic genomes across a large radiation of phyla.</title>
        <authorList>
            <person name="Brown C.T."/>
            <person name="Hug L.A."/>
            <person name="Thomas B.C."/>
            <person name="Sharon I."/>
            <person name="Castelle C.J."/>
            <person name="Singh A."/>
            <person name="Wilkins M.J."/>
            <person name="Williams K.H."/>
            <person name="Banfield J.F."/>
        </authorList>
    </citation>
    <scope>NUCLEOTIDE SEQUENCE [LARGE SCALE GENOMIC DNA]</scope>
</reference>
<comment type="caution">
    <text evidence="2">The sequence shown here is derived from an EMBL/GenBank/DDBJ whole genome shotgun (WGS) entry which is preliminary data.</text>
</comment>
<proteinExistence type="predicted"/>
<protein>
    <submittedName>
        <fullName evidence="2">Uncharacterized protein</fullName>
    </submittedName>
</protein>
<keyword evidence="1" id="KW-0472">Membrane</keyword>
<evidence type="ECO:0000313" key="3">
    <source>
        <dbReference type="Proteomes" id="UP000034752"/>
    </source>
</evidence>
<organism evidence="2 3">
    <name type="scientific">candidate division Kazan bacterium GW2011_GWA1_44_22</name>
    <dbReference type="NCBI Taxonomy" id="1620410"/>
    <lineage>
        <taxon>Bacteria</taxon>
        <taxon>Bacteria division Kazan-3B-28</taxon>
    </lineage>
</organism>
<sequence length="29" mass="3504">MFFEKSFNKLLYLLNKVFIILIVATLRND</sequence>
<gene>
    <name evidence="2" type="ORF">VE96_C0004G0010</name>
</gene>
<keyword evidence="1" id="KW-1133">Transmembrane helix</keyword>
<dbReference type="EMBL" id="LCIJ01000004">
    <property type="protein sequence ID" value="KKT52998.1"/>
    <property type="molecule type" value="Genomic_DNA"/>
</dbReference>
<name>A0A0G1I2E7_UNCK3</name>
<evidence type="ECO:0000256" key="1">
    <source>
        <dbReference type="SAM" id="Phobius"/>
    </source>
</evidence>
<dbReference type="AlphaFoldDB" id="A0A0G1I2E7"/>